<keyword evidence="2" id="KW-1185">Reference proteome</keyword>
<proteinExistence type="predicted"/>
<reference evidence="1" key="2">
    <citation type="submission" date="2020-09" db="EMBL/GenBank/DDBJ databases">
        <authorList>
            <person name="Sun Q."/>
            <person name="Kim S."/>
        </authorList>
    </citation>
    <scope>NUCLEOTIDE SEQUENCE</scope>
    <source>
        <strain evidence="1">KCTC 12368</strain>
    </source>
</reference>
<protein>
    <recommendedName>
        <fullName evidence="3">DUF748 domain-containing protein</fullName>
    </recommendedName>
</protein>
<dbReference type="InterPro" id="IPR008023">
    <property type="entry name" value="DUF748"/>
</dbReference>
<dbReference type="PANTHER" id="PTHR30441:SF8">
    <property type="entry name" value="DUF748 DOMAIN-CONTAINING PROTEIN"/>
    <property type="match status" value="1"/>
</dbReference>
<evidence type="ECO:0000313" key="2">
    <source>
        <dbReference type="Proteomes" id="UP000619457"/>
    </source>
</evidence>
<sequence>MKKVLLIFGGLIILVYVLLATSPIIIKKYFNAHSEELIGRKAGIESLTFNPFQGRLRVENFTVYEKEDSTEFSGFGSLDADIYFLKLLTGAVEFEHIYLDSPYVHTIKDYDTFNFSDLIPESEEDSLASEEEESEFAFEIYDFVLSKGLVTYYDKEMDHMVEMEDLSLALPHFGYDSESADMEVELMLNQTGKLKLENNYFPKTNKLIAHVSMEGIDLDLIEPYLKPYLNFTEFSGHAGGNINITGDFSDLPELLLDGQVWAADLSLLDSAAIPAMKADSIYASLAKIDVLKQSYQVSRVLADGIHIRFDMLDSTNSMIAMFQPLLEEEDSAAVVTDSVQSIADQSDLFYSLDTFMIINSSVLYRDYTFEDYFEYNISAITATSEKIRSDSELAVISSTGLLNEKGKYNANVSVNPQNPLDFSIDFAVKGFQMGDLSPFSLMYAGHPIFEGELIYSGKTTVLDGKMESQNKFTINNLEVGDRVSKNVLYALPLKFGVFLMKDKNGVVNLDVPVEGSLYDPQFAVWPIVWQVVKQNLDKVVSAPGKLLASVFGVKEKDIQYIEFQPLDTLVGASQEKSVQQLIELMQKKSGLTVDLEYYVPDNIEVKALAMREAKVKYMKAQLNKELSSSQVPEIADNDVHFISYMKSTLAIQQPNLDSASLEVGSDSLAMLLVDQQHLLSQALSIEETRTQELTQAFAEKDSALASSVQVKKLEEIPEFPVTSSGFVVKFGVK</sequence>
<comment type="caution">
    <text evidence="1">The sequence shown here is derived from an EMBL/GenBank/DDBJ whole genome shotgun (WGS) entry which is preliminary data.</text>
</comment>
<evidence type="ECO:0000313" key="1">
    <source>
        <dbReference type="EMBL" id="GGZ15813.1"/>
    </source>
</evidence>
<dbReference type="GO" id="GO:0090313">
    <property type="term" value="P:regulation of protein targeting to membrane"/>
    <property type="evidence" value="ECO:0007669"/>
    <property type="project" value="TreeGrafter"/>
</dbReference>
<dbReference type="GO" id="GO:0005886">
    <property type="term" value="C:plasma membrane"/>
    <property type="evidence" value="ECO:0007669"/>
    <property type="project" value="TreeGrafter"/>
</dbReference>
<gene>
    <name evidence="1" type="ORF">GCM10007049_05020</name>
</gene>
<dbReference type="RefSeq" id="WP_018474245.1">
    <property type="nucleotide sequence ID" value="NZ_BMWX01000001.1"/>
</dbReference>
<dbReference type="AlphaFoldDB" id="A0A918UK72"/>
<dbReference type="InterPro" id="IPR052894">
    <property type="entry name" value="AsmA-related"/>
</dbReference>
<name>A0A918UK72_9BACT</name>
<accession>A0A918UK72</accession>
<dbReference type="Pfam" id="PF05359">
    <property type="entry name" value="DUF748"/>
    <property type="match status" value="2"/>
</dbReference>
<dbReference type="PANTHER" id="PTHR30441">
    <property type="entry name" value="DUF748 DOMAIN-CONTAINING PROTEIN"/>
    <property type="match status" value="1"/>
</dbReference>
<reference evidence="1" key="1">
    <citation type="journal article" date="2014" name="Int. J. Syst. Evol. Microbiol.">
        <title>Complete genome sequence of Corynebacterium casei LMG S-19264T (=DSM 44701T), isolated from a smear-ripened cheese.</title>
        <authorList>
            <consortium name="US DOE Joint Genome Institute (JGI-PGF)"/>
            <person name="Walter F."/>
            <person name="Albersmeier A."/>
            <person name="Kalinowski J."/>
            <person name="Ruckert C."/>
        </authorList>
    </citation>
    <scope>NUCLEOTIDE SEQUENCE</scope>
    <source>
        <strain evidence="1">KCTC 12368</strain>
    </source>
</reference>
<organism evidence="1 2">
    <name type="scientific">Echinicola pacifica</name>
    <dbReference type="NCBI Taxonomy" id="346377"/>
    <lineage>
        <taxon>Bacteria</taxon>
        <taxon>Pseudomonadati</taxon>
        <taxon>Bacteroidota</taxon>
        <taxon>Cytophagia</taxon>
        <taxon>Cytophagales</taxon>
        <taxon>Cyclobacteriaceae</taxon>
        <taxon>Echinicola</taxon>
    </lineage>
</organism>
<evidence type="ECO:0008006" key="3">
    <source>
        <dbReference type="Google" id="ProtNLM"/>
    </source>
</evidence>
<dbReference type="Proteomes" id="UP000619457">
    <property type="component" value="Unassembled WGS sequence"/>
</dbReference>
<dbReference type="EMBL" id="BMWX01000001">
    <property type="protein sequence ID" value="GGZ15813.1"/>
    <property type="molecule type" value="Genomic_DNA"/>
</dbReference>